<dbReference type="Proteomes" id="UP001374893">
    <property type="component" value="Chromosome"/>
</dbReference>
<accession>A0ABM7R809</accession>
<keyword evidence="1" id="KW-1133">Transmembrane helix</keyword>
<feature type="transmembrane region" description="Helical" evidence="1">
    <location>
        <begin position="177"/>
        <end position="197"/>
    </location>
</feature>
<evidence type="ECO:0000313" key="3">
    <source>
        <dbReference type="Proteomes" id="UP001374893"/>
    </source>
</evidence>
<evidence type="ECO:0000256" key="1">
    <source>
        <dbReference type="SAM" id="Phobius"/>
    </source>
</evidence>
<feature type="transmembrane region" description="Helical" evidence="1">
    <location>
        <begin position="85"/>
        <end position="103"/>
    </location>
</feature>
<reference evidence="2 3" key="1">
    <citation type="submission" date="2021-06" db="EMBL/GenBank/DDBJ databases">
        <title>Complete genome of Haloferula helveola possessing various polysaccharide degrading enzymes.</title>
        <authorList>
            <person name="Takami H."/>
            <person name="Huang C."/>
            <person name="Hamasaki K."/>
        </authorList>
    </citation>
    <scope>NUCLEOTIDE SEQUENCE [LARGE SCALE GENOMIC DNA]</scope>
    <source>
        <strain evidence="2 3">CN-1</strain>
    </source>
</reference>
<feature type="transmembrane region" description="Helical" evidence="1">
    <location>
        <begin position="151"/>
        <end position="171"/>
    </location>
</feature>
<keyword evidence="1" id="KW-0812">Transmembrane</keyword>
<proteinExistence type="predicted"/>
<dbReference type="EMBL" id="AP024702">
    <property type="protein sequence ID" value="BCX47057.1"/>
    <property type="molecule type" value="Genomic_DNA"/>
</dbReference>
<dbReference type="InterPro" id="IPR018750">
    <property type="entry name" value="DUF2306_membrane"/>
</dbReference>
<gene>
    <name evidence="2" type="ORF">HAHE_09650</name>
</gene>
<organism evidence="2 3">
    <name type="scientific">Haloferula helveola</name>
    <dbReference type="NCBI Taxonomy" id="490095"/>
    <lineage>
        <taxon>Bacteria</taxon>
        <taxon>Pseudomonadati</taxon>
        <taxon>Verrucomicrobiota</taxon>
        <taxon>Verrucomicrobiia</taxon>
        <taxon>Verrucomicrobiales</taxon>
        <taxon>Verrucomicrobiaceae</taxon>
        <taxon>Haloferula</taxon>
    </lineage>
</organism>
<name>A0ABM7R809_9BACT</name>
<sequence length="214" mass="23293">MTITAWLAYLAGSGLILHSTLLDYLPGGSGLFILQKGAIGESALWRGSLYVHIAGGLLCLFSALPQLSRAVVRRWPSVHKIAGRIYGASVLVLVAPTGFHLAFFAKGGALGKLGFLTLAVAAFHTTLKGWRFALPRHRDMQAHRAWMIRSFAYAASAVTFRIYHIAGYFAGLEPDTNYVLCLWLSLLGNAAVAELILRQKRQTASLPIQLQTES</sequence>
<keyword evidence="1" id="KW-0472">Membrane</keyword>
<protein>
    <recommendedName>
        <fullName evidence="4">Membrane protein DUF2306</fullName>
    </recommendedName>
</protein>
<evidence type="ECO:0008006" key="4">
    <source>
        <dbReference type="Google" id="ProtNLM"/>
    </source>
</evidence>
<dbReference type="Pfam" id="PF10067">
    <property type="entry name" value="DUF2306"/>
    <property type="match status" value="1"/>
</dbReference>
<feature type="transmembrane region" description="Helical" evidence="1">
    <location>
        <begin position="43"/>
        <end position="64"/>
    </location>
</feature>
<evidence type="ECO:0000313" key="2">
    <source>
        <dbReference type="EMBL" id="BCX47057.1"/>
    </source>
</evidence>
<keyword evidence="3" id="KW-1185">Reference proteome</keyword>
<feature type="transmembrane region" description="Helical" evidence="1">
    <location>
        <begin position="109"/>
        <end position="130"/>
    </location>
</feature>